<dbReference type="EMBL" id="ML179136">
    <property type="protein sequence ID" value="THU98406.1"/>
    <property type="molecule type" value="Genomic_DNA"/>
</dbReference>
<dbReference type="GO" id="GO:0006620">
    <property type="term" value="P:post-translational protein targeting to endoplasmic reticulum membrane"/>
    <property type="evidence" value="ECO:0007669"/>
    <property type="project" value="TreeGrafter"/>
</dbReference>
<sequence length="552" mass="62653">MSNDSTRVQRLKDEGNALHSAKKFSAAVAKYSEALKIDGSNALIFANRAACLLAMKQYLDALSDAQRATELDPTYSKAWARSAAAYEALGMRAGSQAMWKKALECLPLEEHMTPMDKRLKEQYEAGLETANVALGRGVELAEGLRQMKTDTGDLPWQVAAMMVEELKRNNDLESSAWKIHLANEDFTNGVQYLKALKKKDTENGQMYFGRLGTIDEITNAILRDTRVFRIPEEDFLVRLMDQLQFEKIQNNSWSETHGMDSIKREAMERLRTQSYVDVRRALTLTVRACIMIGFLSIVINPSYTASIEHLQRALDIINWGREQFKDVPQKDRGVIYSHTFRRCVWNMLLDSMLAAFSEGERPGLEQLESIKKLAEGLVRDVEDNPPVLDETEGPMDPGARWSFFDNIRGNALACIGFYHVQVSDMNNTQAGPNQVSKKKHMLAASECYYKAAFCYPEDDDNHPWYLNCAFQYIAPIGAPTTLIMEILERIRLSVPKVNRLWYRQPGSAKSNRVKTYEHLAKIEERAKQLIADGKMKMDVGPFDFKAATNDLK</sequence>
<evidence type="ECO:0000313" key="4">
    <source>
        <dbReference type="Proteomes" id="UP000297245"/>
    </source>
</evidence>
<dbReference type="InterPro" id="IPR047150">
    <property type="entry name" value="SGT"/>
</dbReference>
<gene>
    <name evidence="3" type="ORF">K435DRAFT_777484</name>
</gene>
<dbReference type="GO" id="GO:0016020">
    <property type="term" value="C:membrane"/>
    <property type="evidence" value="ECO:0007669"/>
    <property type="project" value="TreeGrafter"/>
</dbReference>
<evidence type="ECO:0000256" key="1">
    <source>
        <dbReference type="ARBA" id="ARBA00022737"/>
    </source>
</evidence>
<dbReference type="SUPFAM" id="SSF48452">
    <property type="entry name" value="TPR-like"/>
    <property type="match status" value="1"/>
</dbReference>
<keyword evidence="1" id="KW-0677">Repeat</keyword>
<keyword evidence="2" id="KW-0802">TPR repeat</keyword>
<dbReference type="GO" id="GO:0060090">
    <property type="term" value="F:molecular adaptor activity"/>
    <property type="evidence" value="ECO:0007669"/>
    <property type="project" value="TreeGrafter"/>
</dbReference>
<dbReference type="AlphaFoldDB" id="A0A4S8M7U9"/>
<dbReference type="GO" id="GO:0072380">
    <property type="term" value="C:TRC complex"/>
    <property type="evidence" value="ECO:0007669"/>
    <property type="project" value="TreeGrafter"/>
</dbReference>
<keyword evidence="4" id="KW-1185">Reference proteome</keyword>
<proteinExistence type="predicted"/>
<evidence type="ECO:0000256" key="2">
    <source>
        <dbReference type="ARBA" id="ARBA00022803"/>
    </source>
</evidence>
<protein>
    <submittedName>
        <fullName evidence="3">TPR-like protein</fullName>
    </submittedName>
</protein>
<dbReference type="SMART" id="SM00028">
    <property type="entry name" value="TPR"/>
    <property type="match status" value="3"/>
</dbReference>
<accession>A0A4S8M7U9</accession>
<dbReference type="Gene3D" id="1.25.40.10">
    <property type="entry name" value="Tetratricopeptide repeat domain"/>
    <property type="match status" value="1"/>
</dbReference>
<dbReference type="PANTHER" id="PTHR45831:SF2">
    <property type="entry name" value="LD24721P"/>
    <property type="match status" value="1"/>
</dbReference>
<dbReference type="InterPro" id="IPR011990">
    <property type="entry name" value="TPR-like_helical_dom_sf"/>
</dbReference>
<name>A0A4S8M7U9_DENBC</name>
<dbReference type="OrthoDB" id="2423701at2759"/>
<evidence type="ECO:0000313" key="3">
    <source>
        <dbReference type="EMBL" id="THU98406.1"/>
    </source>
</evidence>
<dbReference type="Proteomes" id="UP000297245">
    <property type="component" value="Unassembled WGS sequence"/>
</dbReference>
<organism evidence="3 4">
    <name type="scientific">Dendrothele bispora (strain CBS 962.96)</name>
    <dbReference type="NCBI Taxonomy" id="1314807"/>
    <lineage>
        <taxon>Eukaryota</taxon>
        <taxon>Fungi</taxon>
        <taxon>Dikarya</taxon>
        <taxon>Basidiomycota</taxon>
        <taxon>Agaricomycotina</taxon>
        <taxon>Agaricomycetes</taxon>
        <taxon>Agaricomycetidae</taxon>
        <taxon>Agaricales</taxon>
        <taxon>Agaricales incertae sedis</taxon>
        <taxon>Dendrothele</taxon>
    </lineage>
</organism>
<dbReference type="PANTHER" id="PTHR45831">
    <property type="entry name" value="LD24721P"/>
    <property type="match status" value="1"/>
</dbReference>
<reference evidence="3 4" key="1">
    <citation type="journal article" date="2019" name="Nat. Ecol. Evol.">
        <title>Megaphylogeny resolves global patterns of mushroom evolution.</title>
        <authorList>
            <person name="Varga T."/>
            <person name="Krizsan K."/>
            <person name="Foldi C."/>
            <person name="Dima B."/>
            <person name="Sanchez-Garcia M."/>
            <person name="Sanchez-Ramirez S."/>
            <person name="Szollosi G.J."/>
            <person name="Szarkandi J.G."/>
            <person name="Papp V."/>
            <person name="Albert L."/>
            <person name="Andreopoulos W."/>
            <person name="Angelini C."/>
            <person name="Antonin V."/>
            <person name="Barry K.W."/>
            <person name="Bougher N.L."/>
            <person name="Buchanan P."/>
            <person name="Buyck B."/>
            <person name="Bense V."/>
            <person name="Catcheside P."/>
            <person name="Chovatia M."/>
            <person name="Cooper J."/>
            <person name="Damon W."/>
            <person name="Desjardin D."/>
            <person name="Finy P."/>
            <person name="Geml J."/>
            <person name="Haridas S."/>
            <person name="Hughes K."/>
            <person name="Justo A."/>
            <person name="Karasinski D."/>
            <person name="Kautmanova I."/>
            <person name="Kiss B."/>
            <person name="Kocsube S."/>
            <person name="Kotiranta H."/>
            <person name="LaButti K.M."/>
            <person name="Lechner B.E."/>
            <person name="Liimatainen K."/>
            <person name="Lipzen A."/>
            <person name="Lukacs Z."/>
            <person name="Mihaltcheva S."/>
            <person name="Morgado L.N."/>
            <person name="Niskanen T."/>
            <person name="Noordeloos M.E."/>
            <person name="Ohm R.A."/>
            <person name="Ortiz-Santana B."/>
            <person name="Ovrebo C."/>
            <person name="Racz N."/>
            <person name="Riley R."/>
            <person name="Savchenko A."/>
            <person name="Shiryaev A."/>
            <person name="Soop K."/>
            <person name="Spirin V."/>
            <person name="Szebenyi C."/>
            <person name="Tomsovsky M."/>
            <person name="Tulloss R.E."/>
            <person name="Uehling J."/>
            <person name="Grigoriev I.V."/>
            <person name="Vagvolgyi C."/>
            <person name="Papp T."/>
            <person name="Martin F.M."/>
            <person name="Miettinen O."/>
            <person name="Hibbett D.S."/>
            <person name="Nagy L.G."/>
        </authorList>
    </citation>
    <scope>NUCLEOTIDE SEQUENCE [LARGE SCALE GENOMIC DNA]</scope>
    <source>
        <strain evidence="3 4">CBS 962.96</strain>
    </source>
</reference>
<dbReference type="InterPro" id="IPR019734">
    <property type="entry name" value="TPR_rpt"/>
</dbReference>